<accession>A0A382QZS3</accession>
<evidence type="ECO:0000313" key="1">
    <source>
        <dbReference type="EMBL" id="SVC90477.1"/>
    </source>
</evidence>
<sequence>MIERDALMCNSGNIPLTHVDRENRTWTTPCPITSSSTARDYFYRVTDDFRNPYPGPNAPYVIVGPEIRSDGLMDNRYWGYCNLIPNGQNIEVVCNIGRTDGNTNAGEIRECVINVF</sequence>
<organism evidence="1">
    <name type="scientific">marine metagenome</name>
    <dbReference type="NCBI Taxonomy" id="408172"/>
    <lineage>
        <taxon>unclassified sequences</taxon>
        <taxon>metagenomes</taxon>
        <taxon>ecological metagenomes</taxon>
    </lineage>
</organism>
<reference evidence="1" key="1">
    <citation type="submission" date="2018-05" db="EMBL/GenBank/DDBJ databases">
        <authorList>
            <person name="Lanie J.A."/>
            <person name="Ng W.-L."/>
            <person name="Kazmierczak K.M."/>
            <person name="Andrzejewski T.M."/>
            <person name="Davidsen T.M."/>
            <person name="Wayne K.J."/>
            <person name="Tettelin H."/>
            <person name="Glass J.I."/>
            <person name="Rusch D."/>
            <person name="Podicherti R."/>
            <person name="Tsui H.-C.T."/>
            <person name="Winkler M.E."/>
        </authorList>
    </citation>
    <scope>NUCLEOTIDE SEQUENCE</scope>
</reference>
<dbReference type="AlphaFoldDB" id="A0A382QZS3"/>
<protein>
    <submittedName>
        <fullName evidence="1">Uncharacterized protein</fullName>
    </submittedName>
</protein>
<name>A0A382QZS3_9ZZZZ</name>
<dbReference type="EMBL" id="UINC01117795">
    <property type="protein sequence ID" value="SVC90477.1"/>
    <property type="molecule type" value="Genomic_DNA"/>
</dbReference>
<gene>
    <name evidence="1" type="ORF">METZ01_LOCUS343331</name>
</gene>
<proteinExistence type="predicted"/>